<dbReference type="GO" id="GO:0051539">
    <property type="term" value="F:4 iron, 4 sulfur cluster binding"/>
    <property type="evidence" value="ECO:0007669"/>
    <property type="project" value="UniProtKB-KW"/>
</dbReference>
<dbReference type="PROSITE" id="PS00191">
    <property type="entry name" value="CYTOCHROME_B5_1"/>
    <property type="match status" value="1"/>
</dbReference>
<keyword evidence="5" id="KW-0235">DNA replication</keyword>
<keyword evidence="4" id="KW-0349">Heme</keyword>
<dbReference type="Pfam" id="PF04104">
    <property type="entry name" value="DNA_primase_lrg"/>
    <property type="match status" value="1"/>
</dbReference>
<comment type="caution">
    <text evidence="10">The sequence shown here is derived from an EMBL/GenBank/DDBJ whole genome shotgun (WGS) entry which is preliminary data.</text>
</comment>
<name>A0A0L7L272_OPEBR</name>
<dbReference type="GO" id="GO:0005658">
    <property type="term" value="C:alpha DNA polymerase:primase complex"/>
    <property type="evidence" value="ECO:0007669"/>
    <property type="project" value="TreeGrafter"/>
</dbReference>
<sequence length="546" mass="62727">MSFFFLTAVKGDMPVHILELIIIRRLDYLKDVLKGNTLVYNEYVVEGSLYDNASHFMLCVIAILGENVGFTQFFLRAEVELFSRRLASLTAYDIRSFAKKLIRSIRKHAETVSFFDPLLALLRHLIIKDMAQHLCLSTHKTSCKDHNIKLNFKHCLDFIARREVELRNGVAFIPCSKWKQYLSILFRNNLRLRIQKTDLAPLKSDTRVMDLLMKMKSEFFPCIVKSPNTLLSREVDSVSKWFPPCMLNLHNNLRNKHRLSHTQRFHYSLFLKDIGLPIEEAVDFWRLEYRQSPNGNHACCHNWEKDEKKYLYGIRHMYGLEGCKKNYTSVNCQRIQSLDNACSEGGCPFKSFDNPKMIKLLQNSSETILAEINELRRKNMYTLSCMLYLNSIGEKNCDNYSFNFTPVKYYTIASKGSSCTIAPLFSRFALSPKAAATMKGAAFPVKYDGEIYDLKKFLRDHPGGVNTLQVYEGKSIKNAMQKFGHSNNAYHMLNDLKVAGEPEDANLTGGLSANGRIITNEEGEQDGEDIAFLEELEVSYTVFIAK</sequence>
<gene>
    <name evidence="10" type="ORF">OBRU01_17124</name>
</gene>
<dbReference type="PROSITE" id="PS50255">
    <property type="entry name" value="CYTOCHROME_B5_2"/>
    <property type="match status" value="1"/>
</dbReference>
<dbReference type="AlphaFoldDB" id="A0A0L7L272"/>
<evidence type="ECO:0000313" key="11">
    <source>
        <dbReference type="Proteomes" id="UP000037510"/>
    </source>
</evidence>
<keyword evidence="8" id="KW-0411">Iron-sulfur</keyword>
<dbReference type="GO" id="GO:0046872">
    <property type="term" value="F:metal ion binding"/>
    <property type="evidence" value="ECO:0007669"/>
    <property type="project" value="UniProtKB-KW"/>
</dbReference>
<dbReference type="GO" id="GO:0020037">
    <property type="term" value="F:heme binding"/>
    <property type="evidence" value="ECO:0007669"/>
    <property type="project" value="InterPro"/>
</dbReference>
<reference evidence="10 11" key="1">
    <citation type="journal article" date="2015" name="Genome Biol. Evol.">
        <title>The genome of winter moth (Operophtera brumata) provides a genomic perspective on sexual dimorphism and phenology.</title>
        <authorList>
            <person name="Derks M.F."/>
            <person name="Smit S."/>
            <person name="Salis L."/>
            <person name="Schijlen E."/>
            <person name="Bossers A."/>
            <person name="Mateman C."/>
            <person name="Pijl A.S."/>
            <person name="de Ridder D."/>
            <person name="Groenen M.A."/>
            <person name="Visser M.E."/>
            <person name="Megens H.J."/>
        </authorList>
    </citation>
    <scope>NUCLEOTIDE SEQUENCE [LARGE SCALE GENOMIC DNA]</scope>
    <source>
        <strain evidence="10">WM2013NL</strain>
        <tissue evidence="10">Head and thorax</tissue>
    </source>
</reference>
<proteinExistence type="predicted"/>
<dbReference type="Pfam" id="PF00173">
    <property type="entry name" value="Cyt-b5"/>
    <property type="match status" value="1"/>
</dbReference>
<organism evidence="10 11">
    <name type="scientific">Operophtera brumata</name>
    <name type="common">Winter moth</name>
    <name type="synonym">Phalaena brumata</name>
    <dbReference type="NCBI Taxonomy" id="104452"/>
    <lineage>
        <taxon>Eukaryota</taxon>
        <taxon>Metazoa</taxon>
        <taxon>Ecdysozoa</taxon>
        <taxon>Arthropoda</taxon>
        <taxon>Hexapoda</taxon>
        <taxon>Insecta</taxon>
        <taxon>Pterygota</taxon>
        <taxon>Neoptera</taxon>
        <taxon>Endopterygota</taxon>
        <taxon>Lepidoptera</taxon>
        <taxon>Glossata</taxon>
        <taxon>Ditrysia</taxon>
        <taxon>Geometroidea</taxon>
        <taxon>Geometridae</taxon>
        <taxon>Larentiinae</taxon>
        <taxon>Operophtera</taxon>
    </lineage>
</organism>
<keyword evidence="3" id="KW-0639">Primosome</keyword>
<evidence type="ECO:0000256" key="4">
    <source>
        <dbReference type="ARBA" id="ARBA00022617"/>
    </source>
</evidence>
<protein>
    <submittedName>
        <fullName evidence="10">DNA primase large subunit</fullName>
    </submittedName>
</protein>
<dbReference type="GO" id="GO:0006270">
    <property type="term" value="P:DNA replication initiation"/>
    <property type="evidence" value="ECO:0007669"/>
    <property type="project" value="TreeGrafter"/>
</dbReference>
<dbReference type="GO" id="GO:0006269">
    <property type="term" value="P:DNA replication, synthesis of primer"/>
    <property type="evidence" value="ECO:0007669"/>
    <property type="project" value="UniProtKB-KW"/>
</dbReference>
<dbReference type="InterPro" id="IPR001199">
    <property type="entry name" value="Cyt_B5-like_heme/steroid-bd"/>
</dbReference>
<dbReference type="EMBL" id="JTDY01003543">
    <property type="protein sequence ID" value="KOB69369.1"/>
    <property type="molecule type" value="Genomic_DNA"/>
</dbReference>
<dbReference type="InterPro" id="IPR036400">
    <property type="entry name" value="Cyt_B5-like_heme/steroid_sf"/>
</dbReference>
<dbReference type="Proteomes" id="UP000037510">
    <property type="component" value="Unassembled WGS sequence"/>
</dbReference>
<keyword evidence="6" id="KW-0479">Metal-binding</keyword>
<evidence type="ECO:0000256" key="2">
    <source>
        <dbReference type="ARBA" id="ARBA00022485"/>
    </source>
</evidence>
<comment type="cofactor">
    <cofactor evidence="1">
        <name>[4Fe-4S] cluster</name>
        <dbReference type="ChEBI" id="CHEBI:49883"/>
    </cofactor>
</comment>
<dbReference type="InterPro" id="IPR007238">
    <property type="entry name" value="DNA_primase_lsu_euk/arc"/>
</dbReference>
<dbReference type="Pfam" id="PF26466">
    <property type="entry name" value="DNA_primase_lrg_N"/>
    <property type="match status" value="1"/>
</dbReference>
<evidence type="ECO:0000313" key="10">
    <source>
        <dbReference type="EMBL" id="KOB69369.1"/>
    </source>
</evidence>
<dbReference type="InterPro" id="IPR018506">
    <property type="entry name" value="Cyt_B5_heme-BS"/>
</dbReference>
<dbReference type="PANTHER" id="PTHR10537:SF4">
    <property type="entry name" value="DNA PRIMASE LARGE SUBUNIT"/>
    <property type="match status" value="1"/>
</dbReference>
<dbReference type="PANTHER" id="PTHR10537">
    <property type="entry name" value="DNA PRIMASE LARGE SUBUNIT"/>
    <property type="match status" value="1"/>
</dbReference>
<keyword evidence="7" id="KW-0408">Iron</keyword>
<dbReference type="InterPro" id="IPR058560">
    <property type="entry name" value="DNA_primase_C"/>
</dbReference>
<evidence type="ECO:0000256" key="1">
    <source>
        <dbReference type="ARBA" id="ARBA00001966"/>
    </source>
</evidence>
<dbReference type="STRING" id="104452.A0A0L7L272"/>
<dbReference type="Gene3D" id="3.10.120.10">
    <property type="entry name" value="Cytochrome b5-like heme/steroid binding domain"/>
    <property type="match status" value="1"/>
</dbReference>
<keyword evidence="2" id="KW-0004">4Fe-4S</keyword>
<dbReference type="Gene3D" id="1.20.930.80">
    <property type="match status" value="1"/>
</dbReference>
<dbReference type="SUPFAM" id="SSF55856">
    <property type="entry name" value="Cytochrome b5-like heme/steroid binding domain"/>
    <property type="match status" value="1"/>
</dbReference>
<evidence type="ECO:0000256" key="7">
    <source>
        <dbReference type="ARBA" id="ARBA00023004"/>
    </source>
</evidence>
<accession>A0A0L7L272</accession>
<evidence type="ECO:0000256" key="6">
    <source>
        <dbReference type="ARBA" id="ARBA00022723"/>
    </source>
</evidence>
<feature type="domain" description="Cytochrome b5 heme-binding" evidence="9">
    <location>
        <begin position="445"/>
        <end position="499"/>
    </location>
</feature>
<keyword evidence="11" id="KW-1185">Reference proteome</keyword>
<evidence type="ECO:0000256" key="3">
    <source>
        <dbReference type="ARBA" id="ARBA00022515"/>
    </source>
</evidence>
<evidence type="ECO:0000256" key="5">
    <source>
        <dbReference type="ARBA" id="ARBA00022705"/>
    </source>
</evidence>
<evidence type="ECO:0000256" key="8">
    <source>
        <dbReference type="ARBA" id="ARBA00023014"/>
    </source>
</evidence>
<evidence type="ECO:0000259" key="9">
    <source>
        <dbReference type="PROSITE" id="PS50255"/>
    </source>
</evidence>